<keyword evidence="1" id="KW-0472">Membrane</keyword>
<keyword evidence="1" id="KW-1133">Transmembrane helix</keyword>
<name>A0A644TKM7_9ZZZZ</name>
<feature type="transmembrane region" description="Helical" evidence="1">
    <location>
        <begin position="193"/>
        <end position="214"/>
    </location>
</feature>
<sequence length="320" mass="37614">MTEKIENILLLKTEVLSYARSLKTNDRKIVESLFKLFDSENKYQFDDKEIDALLNFINKINEKSLNINEDEFKKRFIEKIKLLLSKNNIEKETPVDNTKDLRNKLEKFEDKFSNYISTLDEIRDVSQFYENIHENMLSLDQKINDVEEKEKILKNIKEYNEKEIAKNNFDLLSTGFSNILEEKKNKLNNLLDLLNIFGVVILLIPIFIILADIYHWKILFHTSSIIALVTIELFVIYFFKIFLHNYNEVKEQILQIDNKQVLLGFISNYLKFKDLNSITDSSIVRLEEIIFSRISPDIKQGPTAPDIASIVEKVLKAFKG</sequence>
<accession>A0A644TKM7</accession>
<gene>
    <name evidence="2" type="ORF">SDC9_11930</name>
</gene>
<keyword evidence="1" id="KW-0812">Transmembrane</keyword>
<organism evidence="2">
    <name type="scientific">bioreactor metagenome</name>
    <dbReference type="NCBI Taxonomy" id="1076179"/>
    <lineage>
        <taxon>unclassified sequences</taxon>
        <taxon>metagenomes</taxon>
        <taxon>ecological metagenomes</taxon>
    </lineage>
</organism>
<proteinExistence type="predicted"/>
<feature type="transmembrane region" description="Helical" evidence="1">
    <location>
        <begin position="220"/>
        <end position="243"/>
    </location>
</feature>
<evidence type="ECO:0000256" key="1">
    <source>
        <dbReference type="SAM" id="Phobius"/>
    </source>
</evidence>
<reference evidence="2" key="1">
    <citation type="submission" date="2019-08" db="EMBL/GenBank/DDBJ databases">
        <authorList>
            <person name="Kucharzyk K."/>
            <person name="Murdoch R.W."/>
            <person name="Higgins S."/>
            <person name="Loffler F."/>
        </authorList>
    </citation>
    <scope>NUCLEOTIDE SEQUENCE</scope>
</reference>
<dbReference type="EMBL" id="VSSQ01000031">
    <property type="protein sequence ID" value="MPL66261.1"/>
    <property type="molecule type" value="Genomic_DNA"/>
</dbReference>
<evidence type="ECO:0000313" key="2">
    <source>
        <dbReference type="EMBL" id="MPL66261.1"/>
    </source>
</evidence>
<protein>
    <submittedName>
        <fullName evidence="2">Uncharacterized protein</fullName>
    </submittedName>
</protein>
<dbReference type="AlphaFoldDB" id="A0A644TKM7"/>
<comment type="caution">
    <text evidence="2">The sequence shown here is derived from an EMBL/GenBank/DDBJ whole genome shotgun (WGS) entry which is preliminary data.</text>
</comment>